<feature type="transmembrane region" description="Helical" evidence="9">
    <location>
        <begin position="23"/>
        <end position="42"/>
    </location>
</feature>
<sequence>MSEDSQTPIPVTVQREEVLAPKAILRSVLIIVAVVLSLYLIVQLKTPLTWIIIAAFIAVPLATLVAKLQQFIPRWSAILVVYLGLILAPIGLGAILIPPLVTEGNKLVNNVPGYAQDITQFVQENERLRELEEDYDITTKIEEEAEKLPARVGDAATILQDVGFGIVNSLFAVLTILVLSVFMVSSGPMWARRVIELQPPERAEQLDRVLRRIAAAVGGYFAGAIAVAVVAGIANYIAMKILGVPFAGPLAVMAGLASLIPMVGATIAAVLIGLVTVFTDFPTVTIIWGIWAILYQQFENHLIQPQIQKRTVNVTPFVTIVAVLLGGSLLGILGALLAIPIAASIQILIGEWWATRRKTKLPPPGEEGPALPVAGGAAEPPEDDGADPPGEPAPA</sequence>
<keyword evidence="4" id="KW-1003">Cell membrane</keyword>
<evidence type="ECO:0000313" key="11">
    <source>
        <dbReference type="Proteomes" id="UP001058860"/>
    </source>
</evidence>
<keyword evidence="3" id="KW-0813">Transport</keyword>
<dbReference type="PANTHER" id="PTHR21716">
    <property type="entry name" value="TRANSMEMBRANE PROTEIN"/>
    <property type="match status" value="1"/>
</dbReference>
<feature type="compositionally biased region" description="Low complexity" evidence="8">
    <location>
        <begin position="367"/>
        <end position="379"/>
    </location>
</feature>
<feature type="transmembrane region" description="Helical" evidence="9">
    <location>
        <begin position="170"/>
        <end position="191"/>
    </location>
</feature>
<gene>
    <name evidence="10" type="ORF">LRS13_23195</name>
</gene>
<reference evidence="11" key="1">
    <citation type="submission" date="2021-11" db="EMBL/GenBank/DDBJ databases">
        <title>Cultivation dependent microbiological survey of springs from the worlds oldest radium mine currently devoted to the extraction of radon-saturated water.</title>
        <authorList>
            <person name="Kapinusova G."/>
            <person name="Smrhova T."/>
            <person name="Strejcek M."/>
            <person name="Suman J."/>
            <person name="Jani K."/>
            <person name="Pajer P."/>
            <person name="Uhlik O."/>
        </authorList>
    </citation>
    <scope>NUCLEOTIDE SEQUENCE [LARGE SCALE GENOMIC DNA]</scope>
    <source>
        <strain evidence="11">J379</strain>
    </source>
</reference>
<feature type="transmembrane region" description="Helical" evidence="9">
    <location>
        <begin position="78"/>
        <end position="101"/>
    </location>
</feature>
<keyword evidence="11" id="KW-1185">Reference proteome</keyword>
<dbReference type="EMBL" id="CP088295">
    <property type="protein sequence ID" value="UUY03540.1"/>
    <property type="molecule type" value="Genomic_DNA"/>
</dbReference>
<evidence type="ECO:0000256" key="8">
    <source>
        <dbReference type="SAM" id="MobiDB-lite"/>
    </source>
</evidence>
<feature type="region of interest" description="Disordered" evidence="8">
    <location>
        <begin position="359"/>
        <end position="395"/>
    </location>
</feature>
<comment type="similarity">
    <text evidence="2">Belongs to the autoinducer-2 exporter (AI-2E) (TC 2.A.86) family.</text>
</comment>
<feature type="transmembrane region" description="Helical" evidence="9">
    <location>
        <begin position="281"/>
        <end position="298"/>
    </location>
</feature>
<keyword evidence="5 9" id="KW-0812">Transmembrane</keyword>
<comment type="subcellular location">
    <subcellularLocation>
        <location evidence="1">Cell membrane</location>
        <topology evidence="1">Multi-pass membrane protein</topology>
    </subcellularLocation>
</comment>
<keyword evidence="6 9" id="KW-1133">Transmembrane helix</keyword>
<feature type="transmembrane region" description="Helical" evidence="9">
    <location>
        <begin position="318"/>
        <end position="349"/>
    </location>
</feature>
<dbReference type="Proteomes" id="UP001058860">
    <property type="component" value="Chromosome"/>
</dbReference>
<accession>A0ABY5PFX9</accession>
<evidence type="ECO:0000256" key="7">
    <source>
        <dbReference type="ARBA" id="ARBA00023136"/>
    </source>
</evidence>
<name>A0ABY5PFX9_9ACTN</name>
<dbReference type="Pfam" id="PF01594">
    <property type="entry name" value="AI-2E_transport"/>
    <property type="match status" value="1"/>
</dbReference>
<feature type="transmembrane region" description="Helical" evidence="9">
    <location>
        <begin position="250"/>
        <end position="274"/>
    </location>
</feature>
<evidence type="ECO:0000256" key="9">
    <source>
        <dbReference type="SAM" id="Phobius"/>
    </source>
</evidence>
<keyword evidence="7 9" id="KW-0472">Membrane</keyword>
<feature type="transmembrane region" description="Helical" evidence="9">
    <location>
        <begin position="48"/>
        <end position="66"/>
    </location>
</feature>
<evidence type="ECO:0000256" key="1">
    <source>
        <dbReference type="ARBA" id="ARBA00004651"/>
    </source>
</evidence>
<evidence type="ECO:0000256" key="3">
    <source>
        <dbReference type="ARBA" id="ARBA00022448"/>
    </source>
</evidence>
<evidence type="ECO:0000256" key="6">
    <source>
        <dbReference type="ARBA" id="ARBA00022989"/>
    </source>
</evidence>
<dbReference type="PANTHER" id="PTHR21716:SF53">
    <property type="entry name" value="PERMEASE PERM-RELATED"/>
    <property type="match status" value="1"/>
</dbReference>
<dbReference type="InterPro" id="IPR002549">
    <property type="entry name" value="AI-2E-like"/>
</dbReference>
<evidence type="ECO:0000256" key="4">
    <source>
        <dbReference type="ARBA" id="ARBA00022475"/>
    </source>
</evidence>
<feature type="transmembrane region" description="Helical" evidence="9">
    <location>
        <begin position="212"/>
        <end position="238"/>
    </location>
</feature>
<protein>
    <submittedName>
        <fullName evidence="10">AI-2E family transporter</fullName>
    </submittedName>
</protein>
<dbReference type="RefSeq" id="WP_353864043.1">
    <property type="nucleotide sequence ID" value="NZ_CP088295.1"/>
</dbReference>
<organism evidence="10 11">
    <name type="scientific">Svornostia abyssi</name>
    <dbReference type="NCBI Taxonomy" id="2898438"/>
    <lineage>
        <taxon>Bacteria</taxon>
        <taxon>Bacillati</taxon>
        <taxon>Actinomycetota</taxon>
        <taxon>Thermoleophilia</taxon>
        <taxon>Solirubrobacterales</taxon>
        <taxon>Baekduiaceae</taxon>
        <taxon>Svornostia</taxon>
    </lineage>
</organism>
<proteinExistence type="inferred from homology"/>
<evidence type="ECO:0000256" key="5">
    <source>
        <dbReference type="ARBA" id="ARBA00022692"/>
    </source>
</evidence>
<evidence type="ECO:0000313" key="10">
    <source>
        <dbReference type="EMBL" id="UUY03540.1"/>
    </source>
</evidence>
<evidence type="ECO:0000256" key="2">
    <source>
        <dbReference type="ARBA" id="ARBA00009773"/>
    </source>
</evidence>